<organism evidence="16 17">
    <name type="scientific">Aquicella siphonis</name>
    <dbReference type="NCBI Taxonomy" id="254247"/>
    <lineage>
        <taxon>Bacteria</taxon>
        <taxon>Pseudomonadati</taxon>
        <taxon>Pseudomonadota</taxon>
        <taxon>Gammaproteobacteria</taxon>
        <taxon>Legionellales</taxon>
        <taxon>Coxiellaceae</taxon>
        <taxon>Aquicella</taxon>
    </lineage>
</organism>
<keyword evidence="3 10" id="KW-0963">Cytoplasm</keyword>
<dbReference type="GO" id="GO:0055129">
    <property type="term" value="P:L-proline biosynthetic process"/>
    <property type="evidence" value="ECO:0007669"/>
    <property type="project" value="UniProtKB-UniRule"/>
</dbReference>
<dbReference type="Gene3D" id="1.10.3730.10">
    <property type="entry name" value="ProC C-terminal domain-like"/>
    <property type="match status" value="1"/>
</dbReference>
<keyword evidence="5 10" id="KW-0641">Proline biosynthesis</keyword>
<dbReference type="FunFam" id="1.10.3730.10:FF:000001">
    <property type="entry name" value="Pyrroline-5-carboxylate reductase"/>
    <property type="match status" value="1"/>
</dbReference>
<dbReference type="AlphaFoldDB" id="A0A5E4PDU1"/>
<keyword evidence="7 10" id="KW-0560">Oxidoreductase</keyword>
<dbReference type="InterPro" id="IPR053790">
    <property type="entry name" value="P5CR-like_CS"/>
</dbReference>
<keyword evidence="17" id="KW-1185">Reference proteome</keyword>
<dbReference type="OrthoDB" id="9805754at2"/>
<evidence type="ECO:0000256" key="8">
    <source>
        <dbReference type="ARBA" id="ARBA00050547"/>
    </source>
</evidence>
<feature type="domain" description="Pyrroline-5-carboxylate reductase dimerisation" evidence="15">
    <location>
        <begin position="164"/>
        <end position="268"/>
    </location>
</feature>
<dbReference type="Proteomes" id="UP000324194">
    <property type="component" value="Chromosome 1"/>
</dbReference>
<dbReference type="Pfam" id="PF03807">
    <property type="entry name" value="F420_oxidored"/>
    <property type="match status" value="1"/>
</dbReference>
<comment type="subcellular location">
    <subcellularLocation>
        <location evidence="10">Cytoplasm</location>
    </subcellularLocation>
</comment>
<evidence type="ECO:0000259" key="14">
    <source>
        <dbReference type="Pfam" id="PF03807"/>
    </source>
</evidence>
<dbReference type="InterPro" id="IPR036291">
    <property type="entry name" value="NAD(P)-bd_dom_sf"/>
</dbReference>
<dbReference type="KEGG" id="asip:AQUSIP_00270"/>
<dbReference type="HAMAP" id="MF_01925">
    <property type="entry name" value="P5C_reductase"/>
    <property type="match status" value="1"/>
</dbReference>
<evidence type="ECO:0000256" key="3">
    <source>
        <dbReference type="ARBA" id="ARBA00022490"/>
    </source>
</evidence>
<dbReference type="PROSITE" id="PS00521">
    <property type="entry name" value="P5CR"/>
    <property type="match status" value="1"/>
</dbReference>
<evidence type="ECO:0000256" key="5">
    <source>
        <dbReference type="ARBA" id="ARBA00022650"/>
    </source>
</evidence>
<reference evidence="16 17" key="1">
    <citation type="submission" date="2019-08" db="EMBL/GenBank/DDBJ databases">
        <authorList>
            <person name="Guy L."/>
        </authorList>
    </citation>
    <scope>NUCLEOTIDE SEQUENCE [LARGE SCALE GENOMIC DNA]</scope>
    <source>
        <strain evidence="16 17">SGT-108</strain>
    </source>
</reference>
<keyword evidence="6 10" id="KW-0521">NADP</keyword>
<dbReference type="InterPro" id="IPR028939">
    <property type="entry name" value="P5C_Rdtase_cat_N"/>
</dbReference>
<sequence>MSHPIIAIIGAGNMGSSLIGGLIRNGHPADRLWATDPRSEKREELKETFAIHTTGDNAAAVQAADIVVFAVKPQIFSMVAGSLHEAVQLRKPLVLSIAAGITLSSIQHWLGGNIAIVRAMPNTPALISCGAAALYANEEVTAEQRSKAESILRSVGVAIWLSDEKQMDTVTALSGSGPAYFFLMMEALQQAAQQCGLPEETARLLTLQTALGAARMAIESGKQLDELRHNVTSPGGTTERAVTVLEENNIRDVFLKAVQAAKQRSEELARLMEGKGQG</sequence>
<dbReference type="PANTHER" id="PTHR11645">
    <property type="entry name" value="PYRROLINE-5-CARBOXYLATE REDUCTASE"/>
    <property type="match status" value="1"/>
</dbReference>
<evidence type="ECO:0000256" key="1">
    <source>
        <dbReference type="ARBA" id="ARBA00005205"/>
    </source>
</evidence>
<keyword evidence="4 10" id="KW-0028">Amino-acid biosynthesis</keyword>
<dbReference type="SUPFAM" id="SSF51735">
    <property type="entry name" value="NAD(P)-binding Rossmann-fold domains"/>
    <property type="match status" value="1"/>
</dbReference>
<dbReference type="EC" id="1.5.1.2" evidence="10 11"/>
<evidence type="ECO:0000256" key="4">
    <source>
        <dbReference type="ARBA" id="ARBA00022605"/>
    </source>
</evidence>
<dbReference type="GO" id="GO:0004735">
    <property type="term" value="F:pyrroline-5-carboxylate reductase activity"/>
    <property type="evidence" value="ECO:0007669"/>
    <property type="project" value="UniProtKB-UniRule"/>
</dbReference>
<proteinExistence type="inferred from homology"/>
<evidence type="ECO:0000313" key="16">
    <source>
        <dbReference type="EMBL" id="VVC74755.1"/>
    </source>
</evidence>
<evidence type="ECO:0000256" key="6">
    <source>
        <dbReference type="ARBA" id="ARBA00022857"/>
    </source>
</evidence>
<dbReference type="RefSeq" id="WP_148337458.1">
    <property type="nucleotide sequence ID" value="NZ_LR699119.1"/>
</dbReference>
<dbReference type="GO" id="GO:0005737">
    <property type="term" value="C:cytoplasm"/>
    <property type="evidence" value="ECO:0007669"/>
    <property type="project" value="UniProtKB-SubCell"/>
</dbReference>
<feature type="domain" description="Pyrroline-5-carboxylate reductase catalytic N-terminal" evidence="14">
    <location>
        <begin position="6"/>
        <end position="100"/>
    </location>
</feature>
<gene>
    <name evidence="10 16" type="primary">proC</name>
    <name evidence="16" type="ORF">AQUSIP_00270</name>
</gene>
<name>A0A5E4PDU1_9COXI</name>
<dbReference type="FunFam" id="3.40.50.720:FF:000105">
    <property type="entry name" value="Pyrroline-5-carboxylate reductase"/>
    <property type="match status" value="1"/>
</dbReference>
<feature type="binding site" evidence="12">
    <location>
        <position position="57"/>
    </location>
    <ligand>
        <name>NADPH</name>
        <dbReference type="ChEBI" id="CHEBI:57783"/>
    </ligand>
</feature>
<evidence type="ECO:0000256" key="10">
    <source>
        <dbReference type="HAMAP-Rule" id="MF_01925"/>
    </source>
</evidence>
<dbReference type="Gene3D" id="3.40.50.720">
    <property type="entry name" value="NAD(P)-binding Rossmann-like Domain"/>
    <property type="match status" value="1"/>
</dbReference>
<dbReference type="InterPro" id="IPR029036">
    <property type="entry name" value="P5CR_dimer"/>
</dbReference>
<dbReference type="InterPro" id="IPR000304">
    <property type="entry name" value="Pyrroline-COOH_reductase"/>
</dbReference>
<evidence type="ECO:0000313" key="17">
    <source>
        <dbReference type="Proteomes" id="UP000324194"/>
    </source>
</evidence>
<feature type="binding site" evidence="12">
    <location>
        <begin position="70"/>
        <end position="73"/>
    </location>
    <ligand>
        <name>NADP(+)</name>
        <dbReference type="ChEBI" id="CHEBI:58349"/>
    </ligand>
</feature>
<dbReference type="PANTHER" id="PTHR11645:SF0">
    <property type="entry name" value="PYRROLINE-5-CARBOXYLATE REDUCTASE 3"/>
    <property type="match status" value="1"/>
</dbReference>
<dbReference type="PIRSF" id="PIRSF000193">
    <property type="entry name" value="Pyrrol-5-carb_rd"/>
    <property type="match status" value="1"/>
</dbReference>
<evidence type="ECO:0000256" key="13">
    <source>
        <dbReference type="RuleBase" id="RU003903"/>
    </source>
</evidence>
<dbReference type="UniPathway" id="UPA00098">
    <property type="reaction ID" value="UER00361"/>
</dbReference>
<comment type="catalytic activity">
    <reaction evidence="9 10 13">
        <text>L-proline + NADP(+) = (S)-1-pyrroline-5-carboxylate + NADPH + 2 H(+)</text>
        <dbReference type="Rhea" id="RHEA:14109"/>
        <dbReference type="ChEBI" id="CHEBI:15378"/>
        <dbReference type="ChEBI" id="CHEBI:17388"/>
        <dbReference type="ChEBI" id="CHEBI:57783"/>
        <dbReference type="ChEBI" id="CHEBI:58349"/>
        <dbReference type="ChEBI" id="CHEBI:60039"/>
        <dbReference type="EC" id="1.5.1.2"/>
    </reaction>
</comment>
<dbReference type="InterPro" id="IPR008927">
    <property type="entry name" value="6-PGluconate_DH-like_C_sf"/>
</dbReference>
<comment type="catalytic activity">
    <reaction evidence="8 10">
        <text>L-proline + NAD(+) = (S)-1-pyrroline-5-carboxylate + NADH + 2 H(+)</text>
        <dbReference type="Rhea" id="RHEA:14105"/>
        <dbReference type="ChEBI" id="CHEBI:15378"/>
        <dbReference type="ChEBI" id="CHEBI:17388"/>
        <dbReference type="ChEBI" id="CHEBI:57540"/>
        <dbReference type="ChEBI" id="CHEBI:57945"/>
        <dbReference type="ChEBI" id="CHEBI:60039"/>
        <dbReference type="EC" id="1.5.1.2"/>
    </reaction>
</comment>
<comment type="similarity">
    <text evidence="2 10 13">Belongs to the pyrroline-5-carboxylate reductase family.</text>
</comment>
<evidence type="ECO:0000256" key="11">
    <source>
        <dbReference type="NCBIfam" id="TIGR00112"/>
    </source>
</evidence>
<dbReference type="SUPFAM" id="SSF48179">
    <property type="entry name" value="6-phosphogluconate dehydrogenase C-terminal domain-like"/>
    <property type="match status" value="1"/>
</dbReference>
<dbReference type="NCBIfam" id="TIGR00112">
    <property type="entry name" value="proC"/>
    <property type="match status" value="1"/>
</dbReference>
<evidence type="ECO:0000256" key="2">
    <source>
        <dbReference type="ARBA" id="ARBA00005525"/>
    </source>
</evidence>
<evidence type="ECO:0000256" key="7">
    <source>
        <dbReference type="ARBA" id="ARBA00023002"/>
    </source>
</evidence>
<evidence type="ECO:0000256" key="12">
    <source>
        <dbReference type="PIRSR" id="PIRSR000193-1"/>
    </source>
</evidence>
<dbReference type="Pfam" id="PF14748">
    <property type="entry name" value="P5CR_dimer"/>
    <property type="match status" value="1"/>
</dbReference>
<comment type="pathway">
    <text evidence="1 10 13">Amino-acid biosynthesis; L-proline biosynthesis; L-proline from L-glutamate 5-semialdehyde: step 1/1.</text>
</comment>
<comment type="function">
    <text evidence="10">Catalyzes the reduction of 1-pyrroline-5-carboxylate (PCA) to L-proline.</text>
</comment>
<evidence type="ECO:0000256" key="9">
    <source>
        <dbReference type="ARBA" id="ARBA00052690"/>
    </source>
</evidence>
<dbReference type="EMBL" id="LR699119">
    <property type="protein sequence ID" value="VVC74755.1"/>
    <property type="molecule type" value="Genomic_DNA"/>
</dbReference>
<protein>
    <recommendedName>
        <fullName evidence="10 11">Pyrroline-5-carboxylate reductase</fullName>
        <shortName evidence="10">P5C reductase</shortName>
        <shortName evidence="10">P5CR</shortName>
        <ecNumber evidence="10 11">1.5.1.2</ecNumber>
    </recommendedName>
    <alternativeName>
        <fullName evidence="10">PCA reductase</fullName>
    </alternativeName>
</protein>
<evidence type="ECO:0000259" key="15">
    <source>
        <dbReference type="Pfam" id="PF14748"/>
    </source>
</evidence>
<accession>A0A5E4PDU1</accession>
<feature type="binding site" evidence="12">
    <location>
        <begin position="9"/>
        <end position="14"/>
    </location>
    <ligand>
        <name>NADP(+)</name>
        <dbReference type="ChEBI" id="CHEBI:58349"/>
    </ligand>
</feature>